<sequence>MAYREEEKGRSFIDNSLIKWDIYPNAGTNNVSSLPGHHTTKAGGILS</sequence>
<dbReference type="EMBL" id="JAIOIV010000101">
    <property type="protein sequence ID" value="MBZ0157073.1"/>
    <property type="molecule type" value="Genomic_DNA"/>
</dbReference>
<name>A0A953J7E1_9BACT</name>
<dbReference type="AlphaFoldDB" id="A0A953J7E1"/>
<accession>A0A953J7E1</accession>
<evidence type="ECO:0000313" key="2">
    <source>
        <dbReference type="Proteomes" id="UP000705867"/>
    </source>
</evidence>
<comment type="caution">
    <text evidence="1">The sequence shown here is derived from an EMBL/GenBank/DDBJ whole genome shotgun (WGS) entry which is preliminary data.</text>
</comment>
<protein>
    <submittedName>
        <fullName evidence="1">Uncharacterized protein</fullName>
    </submittedName>
</protein>
<dbReference type="Proteomes" id="UP000705867">
    <property type="component" value="Unassembled WGS sequence"/>
</dbReference>
<evidence type="ECO:0000313" key="1">
    <source>
        <dbReference type="EMBL" id="MBZ0157073.1"/>
    </source>
</evidence>
<organism evidence="1 2">
    <name type="scientific">Candidatus Nitrobium versatile</name>
    <dbReference type="NCBI Taxonomy" id="2884831"/>
    <lineage>
        <taxon>Bacteria</taxon>
        <taxon>Pseudomonadati</taxon>
        <taxon>Nitrospirota</taxon>
        <taxon>Nitrospiria</taxon>
        <taxon>Nitrospirales</taxon>
        <taxon>Nitrospiraceae</taxon>
        <taxon>Candidatus Nitrobium</taxon>
    </lineage>
</organism>
<reference evidence="1" key="2">
    <citation type="submission" date="2021-08" db="EMBL/GenBank/DDBJ databases">
        <authorList>
            <person name="Dalcin Martins P."/>
        </authorList>
    </citation>
    <scope>NUCLEOTIDE SEQUENCE</scope>
    <source>
        <strain evidence="1">MAG_39</strain>
    </source>
</reference>
<proteinExistence type="predicted"/>
<reference evidence="1" key="1">
    <citation type="journal article" date="2021" name="bioRxiv">
        <title>Unraveling nitrogen, sulfur and carbon metabolic pathways and microbial community transcriptional responses to substrate deprivation and toxicity stresses in a bioreactor mimicking anoxic brackish coastal sediment conditions.</title>
        <authorList>
            <person name="Martins P.D."/>
            <person name="Echeveste M.J."/>
            <person name="Arshad A."/>
            <person name="Kurth J."/>
            <person name="Ouboter H."/>
            <person name="Jetten M.S.M."/>
            <person name="Welte C.U."/>
        </authorList>
    </citation>
    <scope>NUCLEOTIDE SEQUENCE</scope>
    <source>
        <strain evidence="1">MAG_39</strain>
    </source>
</reference>
<gene>
    <name evidence="1" type="ORF">K8I29_12785</name>
</gene>